<dbReference type="EMBL" id="PTJC01000006">
    <property type="protein sequence ID" value="PPK85138.1"/>
    <property type="molecule type" value="Genomic_DNA"/>
</dbReference>
<dbReference type="SUPFAM" id="SSF55136">
    <property type="entry name" value="Probable bacterial effector-binding domain"/>
    <property type="match status" value="1"/>
</dbReference>
<protein>
    <submittedName>
        <fullName evidence="2">AraC family transcriptional regulator</fullName>
    </submittedName>
</protein>
<dbReference type="SMART" id="SM00871">
    <property type="entry name" value="AraC_E_bind"/>
    <property type="match status" value="1"/>
</dbReference>
<evidence type="ECO:0000259" key="1">
    <source>
        <dbReference type="SMART" id="SM00871"/>
    </source>
</evidence>
<dbReference type="Gene3D" id="3.20.80.10">
    <property type="entry name" value="Regulatory factor, effector binding domain"/>
    <property type="match status" value="1"/>
</dbReference>
<reference evidence="2 3" key="1">
    <citation type="submission" date="2018-02" db="EMBL/GenBank/DDBJ databases">
        <title>Genomic Encyclopedia of Archaeal and Bacterial Type Strains, Phase II (KMG-II): from individual species to whole genera.</title>
        <authorList>
            <person name="Goeker M."/>
        </authorList>
    </citation>
    <scope>NUCLEOTIDE SEQUENCE [LARGE SCALE GENOMIC DNA]</scope>
    <source>
        <strain evidence="2 3">DSM 29526</strain>
    </source>
</reference>
<proteinExistence type="predicted"/>
<dbReference type="AlphaFoldDB" id="A0A2S6I1T5"/>
<accession>A0A2S6I1T5</accession>
<feature type="domain" description="AraC effector-binding" evidence="1">
    <location>
        <begin position="3"/>
        <end position="161"/>
    </location>
</feature>
<dbReference type="Proteomes" id="UP000237662">
    <property type="component" value="Unassembled WGS sequence"/>
</dbReference>
<sequence length="166" mass="18414">MDTNVSILSFTPITLIGLSETTSLAGAGTPGLWRGFGPRIREIENRADEWRYSLRIYPADLSLARLTPETEYTEWAAVAVVEGTAVPDGLEKLELAGGLYARCLHRGLPGEIGTTVNYLFGQWLPTSGYDVDNSRPHFERMAPDYLPDDPDAQEEMYVPLQVLPLE</sequence>
<name>A0A2S6I1T5_9BACT</name>
<keyword evidence="3" id="KW-1185">Reference proteome</keyword>
<dbReference type="InterPro" id="IPR010499">
    <property type="entry name" value="AraC_E-bd"/>
</dbReference>
<dbReference type="OrthoDB" id="8560232at2"/>
<organism evidence="2 3">
    <name type="scientific">Neolewinella xylanilytica</name>
    <dbReference type="NCBI Taxonomy" id="1514080"/>
    <lineage>
        <taxon>Bacteria</taxon>
        <taxon>Pseudomonadati</taxon>
        <taxon>Bacteroidota</taxon>
        <taxon>Saprospiria</taxon>
        <taxon>Saprospirales</taxon>
        <taxon>Lewinellaceae</taxon>
        <taxon>Neolewinella</taxon>
    </lineage>
</organism>
<dbReference type="Pfam" id="PF06445">
    <property type="entry name" value="GyrI-like"/>
    <property type="match status" value="1"/>
</dbReference>
<dbReference type="InterPro" id="IPR011256">
    <property type="entry name" value="Reg_factor_effector_dom_sf"/>
</dbReference>
<evidence type="ECO:0000313" key="3">
    <source>
        <dbReference type="Proteomes" id="UP000237662"/>
    </source>
</evidence>
<dbReference type="RefSeq" id="WP_104419653.1">
    <property type="nucleotide sequence ID" value="NZ_PTJC01000006.1"/>
</dbReference>
<dbReference type="InterPro" id="IPR029442">
    <property type="entry name" value="GyrI-like"/>
</dbReference>
<gene>
    <name evidence="2" type="ORF">CLV84_2029</name>
</gene>
<evidence type="ECO:0000313" key="2">
    <source>
        <dbReference type="EMBL" id="PPK85138.1"/>
    </source>
</evidence>
<comment type="caution">
    <text evidence="2">The sequence shown here is derived from an EMBL/GenBank/DDBJ whole genome shotgun (WGS) entry which is preliminary data.</text>
</comment>